<dbReference type="EMBL" id="POWF01000002">
    <property type="protein sequence ID" value="PNQ73893.1"/>
    <property type="molecule type" value="Genomic_DNA"/>
</dbReference>
<accession>A0A2K1E0U3</accession>
<evidence type="ECO:0008006" key="3">
    <source>
        <dbReference type="Google" id="ProtNLM"/>
    </source>
</evidence>
<name>A0A2K1E0U3_9FLAO</name>
<proteinExistence type="predicted"/>
<evidence type="ECO:0000313" key="1">
    <source>
        <dbReference type="EMBL" id="PNQ73893.1"/>
    </source>
</evidence>
<dbReference type="GO" id="GO:0090313">
    <property type="term" value="P:regulation of protein targeting to membrane"/>
    <property type="evidence" value="ECO:0007669"/>
    <property type="project" value="TreeGrafter"/>
</dbReference>
<dbReference type="InterPro" id="IPR008023">
    <property type="entry name" value="DUF748"/>
</dbReference>
<comment type="caution">
    <text evidence="1">The sequence shown here is derived from an EMBL/GenBank/DDBJ whole genome shotgun (WGS) entry which is preliminary data.</text>
</comment>
<dbReference type="PANTHER" id="PTHR30441">
    <property type="entry name" value="DUF748 DOMAIN-CONTAINING PROTEIN"/>
    <property type="match status" value="1"/>
</dbReference>
<dbReference type="Proteomes" id="UP000236641">
    <property type="component" value="Unassembled WGS sequence"/>
</dbReference>
<reference evidence="1 2" key="1">
    <citation type="submission" date="2018-01" db="EMBL/GenBank/DDBJ databases">
        <title>The draft genome of Hanstruepera neustonica JCM19743.</title>
        <authorList>
            <person name="He R.-H."/>
            <person name="Du Z.-J."/>
        </authorList>
    </citation>
    <scope>NUCLEOTIDE SEQUENCE [LARGE SCALE GENOMIC DNA]</scope>
    <source>
        <strain evidence="1 2">JCM19743</strain>
    </source>
</reference>
<organism evidence="1 2">
    <name type="scientific">Hanstruepera neustonica</name>
    <dbReference type="NCBI Taxonomy" id="1445657"/>
    <lineage>
        <taxon>Bacteria</taxon>
        <taxon>Pseudomonadati</taxon>
        <taxon>Bacteroidota</taxon>
        <taxon>Flavobacteriia</taxon>
        <taxon>Flavobacteriales</taxon>
        <taxon>Flavobacteriaceae</taxon>
        <taxon>Hanstruepera</taxon>
    </lineage>
</organism>
<dbReference type="GO" id="GO:0005886">
    <property type="term" value="C:plasma membrane"/>
    <property type="evidence" value="ECO:0007669"/>
    <property type="project" value="TreeGrafter"/>
</dbReference>
<dbReference type="AlphaFoldDB" id="A0A2K1E0U3"/>
<keyword evidence="2" id="KW-1185">Reference proteome</keyword>
<dbReference type="RefSeq" id="WP_103051589.1">
    <property type="nucleotide sequence ID" value="NZ_POWF01000002.1"/>
</dbReference>
<evidence type="ECO:0000313" key="2">
    <source>
        <dbReference type="Proteomes" id="UP000236641"/>
    </source>
</evidence>
<protein>
    <recommendedName>
        <fullName evidence="3">DUF748 domain-containing protein</fullName>
    </recommendedName>
</protein>
<sequence>MSRRKKILIILFLTIVVLLFFLPTIIKGYIIKNSKELVGRQVAIEKLKYNYFTSTIKVYDFQMFEQNDKDIFTSFDTLIINLEPYKLISNTKALEQFYLQGLMVRTVMKDSTFNFDDLIAYHNTPKDSVSTENEETFKYMLSNLELKDANFFFDNQDINHITHIEDFSFFIPFIGWDQEEKSNADLKFNFKNGGYLESKLNIDPVSGDYDSDITINNLNLEPFYEYAAQYAEINTLRGNLNSKIKIVGNTNEAVKSIVSGHVDVHHFSMTDNQDKEFLKANRVDCSLKKIDYTNSSYELDSLNVYQPYVYFEMDSITNNFFQIFKIDQTEEPTPQGYQITEADSTSTINEDSNLYYAINNINIEEGVMDYSDNLTGERFDYHLSKIKMDSDGFSSNAEWVNMYSDMLLNERGTLNAKLGFNPLDYNNLKLDLVIENFLLSDINIYSQYYTGHSILVGDFYYYSSSVITNGNIESENNLLVKNVEVKNNKNGLFSLPLKFALFILKDKNGDVNLEIPVRGNLNDPEISIGKIVWTTFKRKITGAATNPVNSLAMLVDVDPKDYQELVFNYRDTIPSEEQFLKLDKLLEIESKKEGLKIELEHYVDKDLQKEAIALDQLGNMFYQETQKDYIKDEKDFAKYLKEKTQTDSLDIKKAVKQLLAPSTIDSLSIIINKKLLENTSNYLQTKNPETHISVFQSDGKEPDNKGSQSKFKIKFDMLNEEMTNEN</sequence>
<dbReference type="OrthoDB" id="9806239at2"/>
<dbReference type="PANTHER" id="PTHR30441:SF8">
    <property type="entry name" value="DUF748 DOMAIN-CONTAINING PROTEIN"/>
    <property type="match status" value="1"/>
</dbReference>
<gene>
    <name evidence="1" type="ORF">C1T31_06080</name>
</gene>
<dbReference type="Pfam" id="PF05359">
    <property type="entry name" value="DUF748"/>
    <property type="match status" value="1"/>
</dbReference>
<dbReference type="InterPro" id="IPR052894">
    <property type="entry name" value="AsmA-related"/>
</dbReference>